<dbReference type="PANTHER" id="PTHR34975">
    <property type="entry name" value="SPORE GERMINATION PROTEIN A2"/>
    <property type="match status" value="1"/>
</dbReference>
<dbReference type="NCBIfam" id="TIGR00912">
    <property type="entry name" value="2A0309"/>
    <property type="match status" value="1"/>
</dbReference>
<reference evidence="9" key="1">
    <citation type="journal article" date="2014" name="Int. J. Syst. Evol. Microbiol.">
        <title>Complete genome sequence of Corynebacterium casei LMG S-19264T (=DSM 44701T), isolated from a smear-ripened cheese.</title>
        <authorList>
            <consortium name="US DOE Joint Genome Institute (JGI-PGF)"/>
            <person name="Walter F."/>
            <person name="Albersmeier A."/>
            <person name="Kalinowski J."/>
            <person name="Ruckert C."/>
        </authorList>
    </citation>
    <scope>NUCLEOTIDE SEQUENCE</scope>
    <source>
        <strain evidence="9">CGMCC 1.16134</strain>
    </source>
</reference>
<keyword evidence="5 8" id="KW-0812">Transmembrane</keyword>
<feature type="transmembrane region" description="Helical" evidence="8">
    <location>
        <begin position="146"/>
        <end position="164"/>
    </location>
</feature>
<feature type="transmembrane region" description="Helical" evidence="8">
    <location>
        <begin position="184"/>
        <end position="209"/>
    </location>
</feature>
<comment type="caution">
    <text evidence="9">The sequence shown here is derived from an EMBL/GenBank/DDBJ whole genome shotgun (WGS) entry which is preliminary data.</text>
</comment>
<feature type="transmembrane region" description="Helical" evidence="8">
    <location>
        <begin position="7"/>
        <end position="28"/>
    </location>
</feature>
<dbReference type="Gene3D" id="1.20.1740.10">
    <property type="entry name" value="Amino acid/polyamine transporter I"/>
    <property type="match status" value="1"/>
</dbReference>
<gene>
    <name evidence="9" type="ORF">GCM10010912_28980</name>
</gene>
<dbReference type="AlphaFoldDB" id="A0A917CAL4"/>
<keyword evidence="3" id="KW-0813">Transport</keyword>
<organism evidence="9 10">
    <name type="scientific">Paenibacillus albidus</name>
    <dbReference type="NCBI Taxonomy" id="2041023"/>
    <lineage>
        <taxon>Bacteria</taxon>
        <taxon>Bacillati</taxon>
        <taxon>Bacillota</taxon>
        <taxon>Bacilli</taxon>
        <taxon>Bacillales</taxon>
        <taxon>Paenibacillaceae</taxon>
        <taxon>Paenibacillus</taxon>
    </lineage>
</organism>
<dbReference type="Pfam" id="PF03845">
    <property type="entry name" value="Spore_permease"/>
    <property type="match status" value="1"/>
</dbReference>
<keyword evidence="6 8" id="KW-1133">Transmembrane helix</keyword>
<evidence type="ECO:0000256" key="8">
    <source>
        <dbReference type="SAM" id="Phobius"/>
    </source>
</evidence>
<keyword evidence="10" id="KW-1185">Reference proteome</keyword>
<dbReference type="EMBL" id="BMKR01000010">
    <property type="protein sequence ID" value="GGF82043.1"/>
    <property type="molecule type" value="Genomic_DNA"/>
</dbReference>
<feature type="transmembrane region" description="Helical" evidence="8">
    <location>
        <begin position="272"/>
        <end position="296"/>
    </location>
</feature>
<dbReference type="Proteomes" id="UP000637643">
    <property type="component" value="Unassembled WGS sequence"/>
</dbReference>
<keyword evidence="4" id="KW-0309">Germination</keyword>
<evidence type="ECO:0000256" key="3">
    <source>
        <dbReference type="ARBA" id="ARBA00022448"/>
    </source>
</evidence>
<dbReference type="GO" id="GO:0016020">
    <property type="term" value="C:membrane"/>
    <property type="evidence" value="ECO:0007669"/>
    <property type="project" value="UniProtKB-SubCell"/>
</dbReference>
<evidence type="ECO:0000256" key="6">
    <source>
        <dbReference type="ARBA" id="ARBA00022989"/>
    </source>
</evidence>
<dbReference type="RefSeq" id="WP_189025913.1">
    <property type="nucleotide sequence ID" value="NZ_BMKR01000010.1"/>
</dbReference>
<dbReference type="PANTHER" id="PTHR34975:SF2">
    <property type="entry name" value="SPORE GERMINATION PROTEIN A2"/>
    <property type="match status" value="1"/>
</dbReference>
<dbReference type="InterPro" id="IPR004761">
    <property type="entry name" value="Spore_GerAB"/>
</dbReference>
<proteinExistence type="inferred from homology"/>
<comment type="subcellular location">
    <subcellularLocation>
        <location evidence="1">Membrane</location>
        <topology evidence="1">Multi-pass membrane protein</topology>
    </subcellularLocation>
</comment>
<dbReference type="GO" id="GO:0009847">
    <property type="term" value="P:spore germination"/>
    <property type="evidence" value="ECO:0007669"/>
    <property type="project" value="InterPro"/>
</dbReference>
<reference evidence="9" key="2">
    <citation type="submission" date="2020-09" db="EMBL/GenBank/DDBJ databases">
        <authorList>
            <person name="Sun Q."/>
            <person name="Zhou Y."/>
        </authorList>
    </citation>
    <scope>NUCLEOTIDE SEQUENCE</scope>
    <source>
        <strain evidence="9">CGMCC 1.16134</strain>
    </source>
</reference>
<accession>A0A917CAL4</accession>
<evidence type="ECO:0000256" key="7">
    <source>
        <dbReference type="ARBA" id="ARBA00023136"/>
    </source>
</evidence>
<sequence>MNNNRPITTLQVTAVITSTIIGVGILSFPRYMADAAGSGAPLVTAAGLPVAFAGLWFTAAVCRRFPQETLFVFSRRLLGRGFADILSFCIFLFFAFSTGLTMRQFGEVCVTVIFKKTPVEAVILMMLLLAALSVRRNVIKFTYIHIFYAPFILSSIFIIVLVALKDIDGLNLLPLTGNHTTAASFFRGMVTSSTLYQGTIVLALLVPLMKNPRKVLKAGTAALLIVGIVYILIVLITVGMFGAYETRLLLYPTLETARSISIGEGVLERFDAIFIIVWVISIFTTIFTNYYLAAYALREATRFRDQRLLASFLLPFIFTASLLPKNVFQSYCLASVTAIVGLILLTLYPLLLWLTAILRNQGGASS</sequence>
<protein>
    <submittedName>
        <fullName evidence="9">Germination protein GerLB</fullName>
    </submittedName>
</protein>
<evidence type="ECO:0000256" key="1">
    <source>
        <dbReference type="ARBA" id="ARBA00004141"/>
    </source>
</evidence>
<feature type="transmembrane region" description="Helical" evidence="8">
    <location>
        <begin position="77"/>
        <end position="97"/>
    </location>
</feature>
<comment type="similarity">
    <text evidence="2">Belongs to the amino acid-polyamine-organocation (APC) superfamily. Spore germination protein (SGP) (TC 2.A.3.9) family.</text>
</comment>
<feature type="transmembrane region" description="Helical" evidence="8">
    <location>
        <begin position="40"/>
        <end position="65"/>
    </location>
</feature>
<feature type="transmembrane region" description="Helical" evidence="8">
    <location>
        <begin position="308"/>
        <end position="327"/>
    </location>
</feature>
<evidence type="ECO:0000256" key="5">
    <source>
        <dbReference type="ARBA" id="ARBA00022692"/>
    </source>
</evidence>
<feature type="transmembrane region" description="Helical" evidence="8">
    <location>
        <begin position="117"/>
        <end position="134"/>
    </location>
</feature>
<feature type="transmembrane region" description="Helical" evidence="8">
    <location>
        <begin position="333"/>
        <end position="358"/>
    </location>
</feature>
<name>A0A917CAL4_9BACL</name>
<evidence type="ECO:0000313" key="9">
    <source>
        <dbReference type="EMBL" id="GGF82043.1"/>
    </source>
</evidence>
<evidence type="ECO:0000313" key="10">
    <source>
        <dbReference type="Proteomes" id="UP000637643"/>
    </source>
</evidence>
<evidence type="ECO:0000256" key="4">
    <source>
        <dbReference type="ARBA" id="ARBA00022544"/>
    </source>
</evidence>
<evidence type="ECO:0000256" key="2">
    <source>
        <dbReference type="ARBA" id="ARBA00007998"/>
    </source>
</evidence>
<keyword evidence="7 8" id="KW-0472">Membrane</keyword>
<feature type="transmembrane region" description="Helical" evidence="8">
    <location>
        <begin position="221"/>
        <end position="244"/>
    </location>
</feature>